<feature type="transmembrane region" description="Helical" evidence="1">
    <location>
        <begin position="144"/>
        <end position="166"/>
    </location>
</feature>
<evidence type="ECO:0000313" key="4">
    <source>
        <dbReference type="Proteomes" id="UP000178953"/>
    </source>
</evidence>
<accession>A0A1E8Q4Z3</accession>
<dbReference type="Proteomes" id="UP000178953">
    <property type="component" value="Unassembled WGS sequence"/>
</dbReference>
<sequence length="262" mass="26937">MRRVIDHGGVQAAARMGFVVSGVLHLLIALVIVRVATGRGGSADPSGALETVAAGRDGIVVLWAIAAAMIPLAAWRLIEARHGLHPTERGRDPADRTRISRLKALGLLPVYVGIGYTAVRFAVGSRESSSQQNTGMSATLMQTYPGRAVLVVVGVVVAVIGGYLAYKGASRNFLGDLTTPGGRVITALGIYGYVAEGIVLALAGVLVIVASIRVDPRQAAGLDAAVKALGATGGGNVLLGFAALGFAAYGCYSFALARYARL</sequence>
<dbReference type="EMBL" id="MCHX01000032">
    <property type="protein sequence ID" value="OFJ52954.1"/>
    <property type="molecule type" value="Genomic_DNA"/>
</dbReference>
<name>A0A1E8Q4Z3_9MYCO</name>
<evidence type="ECO:0000313" key="3">
    <source>
        <dbReference type="EMBL" id="OFJ52954.1"/>
    </source>
</evidence>
<feature type="transmembrane region" description="Helical" evidence="1">
    <location>
        <begin position="104"/>
        <end position="124"/>
    </location>
</feature>
<comment type="caution">
    <text evidence="3">The sequence shown here is derived from an EMBL/GenBank/DDBJ whole genome shotgun (WGS) entry which is preliminary data.</text>
</comment>
<feature type="domain" description="DUF1206" evidence="2">
    <location>
        <begin position="110"/>
        <end position="170"/>
    </location>
</feature>
<feature type="domain" description="DUF1206" evidence="2">
    <location>
        <begin position="17"/>
        <end position="81"/>
    </location>
</feature>
<evidence type="ECO:0000256" key="1">
    <source>
        <dbReference type="SAM" id="Phobius"/>
    </source>
</evidence>
<reference evidence="3 4" key="1">
    <citation type="submission" date="2016-09" db="EMBL/GenBank/DDBJ databases">
        <title>genome sequence of Mycobacterium sp. 739 SCH.</title>
        <authorList>
            <person name="Greninger A.L."/>
            <person name="Qin X."/>
            <person name="Jerome K."/>
            <person name="Vora S."/>
            <person name="Quinn K."/>
        </authorList>
    </citation>
    <scope>NUCLEOTIDE SEQUENCE [LARGE SCALE GENOMIC DNA]</scope>
    <source>
        <strain evidence="3 4">SCH</strain>
    </source>
</reference>
<keyword evidence="1" id="KW-0472">Membrane</keyword>
<dbReference type="AlphaFoldDB" id="A0A1E8Q4Z3"/>
<dbReference type="Pfam" id="PF06724">
    <property type="entry name" value="DUF1206"/>
    <property type="match status" value="3"/>
</dbReference>
<proteinExistence type="predicted"/>
<dbReference type="InterPro" id="IPR009597">
    <property type="entry name" value="DUF1206"/>
</dbReference>
<gene>
    <name evidence="3" type="ORF">BEL07_15025</name>
</gene>
<feature type="transmembrane region" description="Helical" evidence="1">
    <location>
        <begin position="12"/>
        <end position="36"/>
    </location>
</feature>
<keyword evidence="1" id="KW-1133">Transmembrane helix</keyword>
<protein>
    <recommendedName>
        <fullName evidence="2">DUF1206 domain-containing protein</fullName>
    </recommendedName>
</protein>
<keyword evidence="4" id="KW-1185">Reference proteome</keyword>
<feature type="domain" description="DUF1206" evidence="2">
    <location>
        <begin position="192"/>
        <end position="259"/>
    </location>
</feature>
<organism evidence="3 4">
    <name type="scientific">Mycolicibacterium grossiae</name>
    <dbReference type="NCBI Taxonomy" id="1552759"/>
    <lineage>
        <taxon>Bacteria</taxon>
        <taxon>Bacillati</taxon>
        <taxon>Actinomycetota</taxon>
        <taxon>Actinomycetes</taxon>
        <taxon>Mycobacteriales</taxon>
        <taxon>Mycobacteriaceae</taxon>
        <taxon>Mycolicibacterium</taxon>
    </lineage>
</organism>
<feature type="transmembrane region" description="Helical" evidence="1">
    <location>
        <begin position="237"/>
        <end position="257"/>
    </location>
</feature>
<keyword evidence="1" id="KW-0812">Transmembrane</keyword>
<evidence type="ECO:0000259" key="2">
    <source>
        <dbReference type="Pfam" id="PF06724"/>
    </source>
</evidence>
<feature type="transmembrane region" description="Helical" evidence="1">
    <location>
        <begin position="59"/>
        <end position="78"/>
    </location>
</feature>
<feature type="transmembrane region" description="Helical" evidence="1">
    <location>
        <begin position="187"/>
        <end position="212"/>
    </location>
</feature>